<organism evidence="2 4">
    <name type="scientific">Didymodactylos carnosus</name>
    <dbReference type="NCBI Taxonomy" id="1234261"/>
    <lineage>
        <taxon>Eukaryota</taxon>
        <taxon>Metazoa</taxon>
        <taxon>Spiralia</taxon>
        <taxon>Gnathifera</taxon>
        <taxon>Rotifera</taxon>
        <taxon>Eurotatoria</taxon>
        <taxon>Bdelloidea</taxon>
        <taxon>Philodinida</taxon>
        <taxon>Philodinidae</taxon>
        <taxon>Didymodactylos</taxon>
    </lineage>
</organism>
<dbReference type="Proteomes" id="UP000663829">
    <property type="component" value="Unassembled WGS sequence"/>
</dbReference>
<accession>A0A815WM67</accession>
<dbReference type="Proteomes" id="UP000681722">
    <property type="component" value="Unassembled WGS sequence"/>
</dbReference>
<feature type="non-terminal residue" evidence="2">
    <location>
        <position position="194"/>
    </location>
</feature>
<keyword evidence="4" id="KW-1185">Reference proteome</keyword>
<evidence type="ECO:0000313" key="3">
    <source>
        <dbReference type="EMBL" id="CAF4408573.1"/>
    </source>
</evidence>
<dbReference type="EMBL" id="CAJNOQ010026684">
    <property type="protein sequence ID" value="CAF1547740.1"/>
    <property type="molecule type" value="Genomic_DNA"/>
</dbReference>
<evidence type="ECO:0000313" key="4">
    <source>
        <dbReference type="Proteomes" id="UP000663829"/>
    </source>
</evidence>
<proteinExistence type="predicted"/>
<gene>
    <name evidence="2" type="ORF">GPM918_LOCUS39008</name>
    <name evidence="3" type="ORF">SRO942_LOCUS39863</name>
</gene>
<feature type="compositionally biased region" description="Basic and acidic residues" evidence="1">
    <location>
        <begin position="183"/>
        <end position="194"/>
    </location>
</feature>
<name>A0A815WM67_9BILA</name>
<feature type="region of interest" description="Disordered" evidence="1">
    <location>
        <begin position="144"/>
        <end position="194"/>
    </location>
</feature>
<comment type="caution">
    <text evidence="2">The sequence shown here is derived from an EMBL/GenBank/DDBJ whole genome shotgun (WGS) entry which is preliminary data.</text>
</comment>
<reference evidence="2" key="1">
    <citation type="submission" date="2021-02" db="EMBL/GenBank/DDBJ databases">
        <authorList>
            <person name="Nowell W R."/>
        </authorList>
    </citation>
    <scope>NUCLEOTIDE SEQUENCE</scope>
</reference>
<evidence type="ECO:0000313" key="2">
    <source>
        <dbReference type="EMBL" id="CAF1547740.1"/>
    </source>
</evidence>
<dbReference type="AlphaFoldDB" id="A0A815WM67"/>
<sequence>SILIAELEETMAKFSLVYENPIKDFDTMVTLGEQRAIASDRDKFREYPALVPNLHKQILPFIQQGMKHLWLPEVNWLYYRENRKSLKCILIEPAVATERLQSDNAIWLKVRNTIFFIARNRVKSILDLLWKLFFEIVENKPNTKGAYSDSEETEGDQPPVTHPAAPPKSETDGRKGSNKRKSDKTSGKENNPER</sequence>
<evidence type="ECO:0000256" key="1">
    <source>
        <dbReference type="SAM" id="MobiDB-lite"/>
    </source>
</evidence>
<protein>
    <submittedName>
        <fullName evidence="2">Uncharacterized protein</fullName>
    </submittedName>
</protein>
<dbReference type="EMBL" id="CAJOBC010092349">
    <property type="protein sequence ID" value="CAF4408573.1"/>
    <property type="molecule type" value="Genomic_DNA"/>
</dbReference>